<feature type="coiled-coil region" evidence="6">
    <location>
        <begin position="1768"/>
        <end position="1858"/>
    </location>
</feature>
<dbReference type="OrthoDB" id="4206348at2759"/>
<feature type="compositionally biased region" description="Polar residues" evidence="7">
    <location>
        <begin position="1090"/>
        <end position="1118"/>
    </location>
</feature>
<evidence type="ECO:0000256" key="3">
    <source>
        <dbReference type="ARBA" id="ARBA00022490"/>
    </source>
</evidence>
<feature type="compositionally biased region" description="Polar residues" evidence="7">
    <location>
        <begin position="1450"/>
        <end position="1471"/>
    </location>
</feature>
<comment type="caution">
    <text evidence="8">The sequence shown here is derived from an EMBL/GenBank/DDBJ whole genome shotgun (WGS) entry which is preliminary data.</text>
</comment>
<keyword evidence="9" id="KW-1185">Reference proteome</keyword>
<feature type="compositionally biased region" description="Polar residues" evidence="7">
    <location>
        <begin position="2128"/>
        <end position="2137"/>
    </location>
</feature>
<evidence type="ECO:0000256" key="7">
    <source>
        <dbReference type="SAM" id="MobiDB-lite"/>
    </source>
</evidence>
<feature type="compositionally biased region" description="Polar residues" evidence="7">
    <location>
        <begin position="1011"/>
        <end position="1048"/>
    </location>
</feature>
<keyword evidence="4" id="KW-0677">Repeat</keyword>
<dbReference type="SUPFAM" id="SSF117281">
    <property type="entry name" value="Kelch motif"/>
    <property type="match status" value="1"/>
</dbReference>
<feature type="region of interest" description="Disordered" evidence="7">
    <location>
        <begin position="1748"/>
        <end position="1768"/>
    </location>
</feature>
<feature type="compositionally biased region" description="Polar residues" evidence="7">
    <location>
        <begin position="853"/>
        <end position="873"/>
    </location>
</feature>
<organism evidence="8 9">
    <name type="scientific">Ascosphaera apis ARSEF 7405</name>
    <dbReference type="NCBI Taxonomy" id="392613"/>
    <lineage>
        <taxon>Eukaryota</taxon>
        <taxon>Fungi</taxon>
        <taxon>Dikarya</taxon>
        <taxon>Ascomycota</taxon>
        <taxon>Pezizomycotina</taxon>
        <taxon>Eurotiomycetes</taxon>
        <taxon>Eurotiomycetidae</taxon>
        <taxon>Onygenales</taxon>
        <taxon>Ascosphaeraceae</taxon>
        <taxon>Ascosphaera</taxon>
    </lineage>
</organism>
<feature type="compositionally biased region" description="Basic and acidic residues" evidence="7">
    <location>
        <begin position="1472"/>
        <end position="1481"/>
    </location>
</feature>
<keyword evidence="2" id="KW-0880">Kelch repeat</keyword>
<feature type="region of interest" description="Disordered" evidence="7">
    <location>
        <begin position="695"/>
        <end position="1065"/>
    </location>
</feature>
<feature type="compositionally biased region" description="Polar residues" evidence="7">
    <location>
        <begin position="2104"/>
        <end position="2120"/>
    </location>
</feature>
<feature type="compositionally biased region" description="Polar residues" evidence="7">
    <location>
        <begin position="223"/>
        <end position="232"/>
    </location>
</feature>
<feature type="region of interest" description="Disordered" evidence="7">
    <location>
        <begin position="2256"/>
        <end position="2313"/>
    </location>
</feature>
<evidence type="ECO:0000256" key="1">
    <source>
        <dbReference type="ARBA" id="ARBA00004496"/>
    </source>
</evidence>
<feature type="compositionally biased region" description="Low complexity" evidence="7">
    <location>
        <begin position="149"/>
        <end position="191"/>
    </location>
</feature>
<feature type="compositionally biased region" description="Basic residues" evidence="7">
    <location>
        <begin position="1"/>
        <end position="12"/>
    </location>
</feature>
<feature type="compositionally biased region" description="Low complexity" evidence="7">
    <location>
        <begin position="1078"/>
        <end position="1088"/>
    </location>
</feature>
<accession>A0A166NTA7</accession>
<feature type="compositionally biased region" description="Basic and acidic residues" evidence="7">
    <location>
        <begin position="1872"/>
        <end position="1882"/>
    </location>
</feature>
<feature type="region of interest" description="Disordered" evidence="7">
    <location>
        <begin position="1217"/>
        <end position="1268"/>
    </location>
</feature>
<dbReference type="GO" id="GO:0061245">
    <property type="term" value="P:establishment or maintenance of bipolar cell polarity"/>
    <property type="evidence" value="ECO:0007669"/>
    <property type="project" value="TreeGrafter"/>
</dbReference>
<dbReference type="Pfam" id="PF24681">
    <property type="entry name" value="Kelch_KLHDC2_KLHL20_DRC7"/>
    <property type="match status" value="1"/>
</dbReference>
<feature type="compositionally biased region" description="Low complexity" evidence="7">
    <location>
        <begin position="1174"/>
        <end position="1183"/>
    </location>
</feature>
<dbReference type="Gene3D" id="2.120.10.80">
    <property type="entry name" value="Kelch-type beta propeller"/>
    <property type="match status" value="2"/>
</dbReference>
<feature type="compositionally biased region" description="Basic and acidic residues" evidence="7">
    <location>
        <begin position="1757"/>
        <end position="1768"/>
    </location>
</feature>
<evidence type="ECO:0000313" key="9">
    <source>
        <dbReference type="Proteomes" id="UP000242877"/>
    </source>
</evidence>
<feature type="compositionally biased region" description="Low complexity" evidence="7">
    <location>
        <begin position="783"/>
        <end position="794"/>
    </location>
</feature>
<feature type="region of interest" description="Disordered" evidence="7">
    <location>
        <begin position="2104"/>
        <end position="2147"/>
    </location>
</feature>
<gene>
    <name evidence="8" type="ORF">AAP_02895</name>
</gene>
<dbReference type="VEuPathDB" id="FungiDB:AAP_02895"/>
<feature type="region of interest" description="Disordered" evidence="7">
    <location>
        <begin position="1"/>
        <end position="332"/>
    </location>
</feature>
<sequence length="2313" mass="248589">MSFFFKSRKNHHNSSSNSKDKDKDKDKDSNRSTDFAAPGQPSSSPITSVSAGGPSIPRGHTNSISTSAAPTNPALAAAAAQGRSDSPGTLAGVAPLPPPPAGAAAGPAAGPAAAPYGHHSSPSLQQINNVQIPGTNHNNAAAVSSPTVGPGQAQQQPMMQQNQTQGQGQGQGQSQSQSQGQFSNQIPGGLPQQPPPGMRSRSASNAAASPMMIPGGFPRSMGMNESANTSLRSIEEVPSPGLPPPNNQINDAMNVPGGQAQSLPAMGSMMPQLPPFAEGRKRGESVSRILPQMAPPPGGPPPSRPPNGPPMHHAPMRPQPPSNTADPSPYPWSQRRLILPAVPGPFPRYGAAVNTNASKEGDIYLMGGLVNGNETKRDLWMIEGAGASLVLSAAKGDASIVGTNGLVGMPCYPVTSVTAGPGPRIGHRSLLVGNAFIVFGGDTKASPDDPLDDTLYLLNTSSRQWSRAIPPGPRPRGRYGHTMNIVGSKIYVFGGQSDHEGFFNDLVCFDLNALQKASNHWQFLIENTADSESGELPVDENTGKPLIPPARTNHTMVTFNDRLWLFGGTDGVHWFNDAWVYDPRTNAWQSIDYVGVTPTPREGHAAAMVGDIMYVFGGRNAAGEDLDDLVAFRCTQRRWYTFQKMGPAPSPRSGHAMSVFGRWIIVIGGSPNKADESTDEELELVYVLDTGKIRYPDSPPMHGHQGPGGNTPGHLMHPNHQRTTSPHGVAMQQSDRGRDSNAAAMQRRMMSPTRAGAPGPGPGQSADGQYQSFGRTSSELDNQPQQQQAQQQQPRRGTGPMGSGSRPLPPGQRPRGPGSFSTSPQPANTPPRSPQPGMHGSTPSMSTSKSMPNISESADQCQGQERPSSQQQMGHARRTSRSASTSSTSARHAPSSSQTHIQTPNDEGWSGNMSTEPIQEEPEDSDEEHKQHQQSQSKQGLPPPPPQQQQQHPPRTSSAASNGTSPTPRQSRSPAPTLGDGDETESQNGSINSGVGKPLHKVSSRLGSIAGSRTGSPAEQPQQNRPRRVSSAQQGPSMANMQDTNAVARSNPVPEIEVAAPHAENATSPTYAAITAGGAAAGAACAPGHTHQQSQGSRRTPSNATSVSNYTTNSTISAATVPVGQRDSTQNGQSSLQHHGSNASGTKVAARAMEAGEAAPLVRPPSGHRRHRGVSGSIGSMGSRSRDSIYSVGAPGPATHDGGEIEDSMLSVTLGAPALSSSNSSATSVQQHQPQQQQQQHQHSPQLGEPKRNSKRISVGDWDAPKSPRLNAHQEALMKELDAVKKKNAWFAGELALARKAGYVPSSITPAISTGPSALSDKFRSVSHGSTSSFGSSFGGTLSNADSESFGGGANAGAGPTSAGMSKHASLHGLNALEQDSAGLKDEDKPLLEALLAMRAELVTMQSTVEQQASTAARKVAEIEQQRDVAIREAVYAQAKLAALGGNAAVSRSGTSMSDNSRSATPTNAVSTKEKELREKDFDTLHAERATDMSRRLALALVAQNDMKQRLDTLTAELKEEQHARQIAEELRDATSQRLNELESKSRDLVELESLRAELTALHDALNEEQTARAHAESQIKLAEIDKNELEDKLEEAELLASGSADNFAALREAVFASEEKASHVAKQLAETEERVEILGQQLREARAAVEEKTVHGQDLERQVTESTDMVQLLQRRSEEDRLAREDLERQLLEIKAERDSILAESEETRRKLRDASEIAEKHAREAETHRAAFLAGLDRVASSRNLKGSVAGSDAGSEHHPISDERVSALRDQIDRANERARAHQEAAEAATEKLRRAEERIAGLEAYQEQSAREGLQLRRQLQVATREARILALEVRDVKAQLETQQRDANALLVQHNALKELLNDRNVHYSDSTRRSPRLESPAFNSNPSRFGTPEHARLRELEQQLQANIKAHEETKTLNEQREQEAEKTYNEKLEQLGKDYRSAVHYVKGTEKMLRRMKDELEKYKTQNAKFQAELETVGRQSSSSEYSSRAAAEWENERTHLQSALADAQEKMSSAVVELESQVSKLHEDVAAARAERDKARRAEEALEQELYELGEKHRAEIARLRSENAALESRASDAERRVMMLLESSITAQQAQSGGAVRRTQSNASSDTIGRILSRSRGNSVSTLSREIDPDSENIPLRSHSAAAAVTNGTAGGLRPIAQHTGDHHVDQRTSLALDSLTSELDALRSHWEASNRRNYRLSSNTLDPDREELARVNEGYENGGEDGKEEPLVLSESLVGWRKKLEEEEQRASMVDKEKERQSAGSRTPVGASTNSMTGNGNPARDVESPVMPVGVTVTADNMI</sequence>
<feature type="compositionally biased region" description="Polar residues" evidence="7">
    <location>
        <begin position="120"/>
        <end position="147"/>
    </location>
</feature>
<evidence type="ECO:0000256" key="6">
    <source>
        <dbReference type="SAM" id="Coils"/>
    </source>
</evidence>
<feature type="compositionally biased region" description="Polar residues" evidence="7">
    <location>
        <begin position="959"/>
        <end position="974"/>
    </location>
</feature>
<feature type="compositionally biased region" description="Basic and acidic residues" evidence="7">
    <location>
        <begin position="2256"/>
        <end position="2271"/>
    </location>
</feature>
<feature type="compositionally biased region" description="Low complexity" evidence="7">
    <location>
        <begin position="881"/>
        <end position="897"/>
    </location>
</feature>
<dbReference type="GO" id="GO:0051285">
    <property type="term" value="C:cell cortex of cell tip"/>
    <property type="evidence" value="ECO:0007669"/>
    <property type="project" value="TreeGrafter"/>
</dbReference>
<reference evidence="8 9" key="1">
    <citation type="journal article" date="2016" name="Genome Biol. Evol.">
        <title>Divergent and convergent evolution of fungal pathogenicity.</title>
        <authorList>
            <person name="Shang Y."/>
            <person name="Xiao G."/>
            <person name="Zheng P."/>
            <person name="Cen K."/>
            <person name="Zhan S."/>
            <person name="Wang C."/>
        </authorList>
    </citation>
    <scope>NUCLEOTIDE SEQUENCE [LARGE SCALE GENOMIC DNA]</scope>
    <source>
        <strain evidence="8 9">ARSEF 7405</strain>
    </source>
</reference>
<evidence type="ECO:0000256" key="4">
    <source>
        <dbReference type="ARBA" id="ARBA00022737"/>
    </source>
</evidence>
<feature type="compositionally biased region" description="Polar residues" evidence="7">
    <location>
        <begin position="1126"/>
        <end position="1145"/>
    </location>
</feature>
<dbReference type="PANTHER" id="PTHR23244:SF456">
    <property type="entry name" value="MULTIPLE EPIDERMAL GROWTH FACTOR-LIKE DOMAINS PROTEIN 8"/>
    <property type="match status" value="1"/>
</dbReference>
<feature type="compositionally biased region" description="Low complexity" evidence="7">
    <location>
        <begin position="199"/>
        <end position="209"/>
    </location>
</feature>
<comment type="subcellular location">
    <subcellularLocation>
        <location evidence="1">Cytoplasm</location>
    </subcellularLocation>
</comment>
<evidence type="ECO:0000256" key="5">
    <source>
        <dbReference type="ARBA" id="ARBA00023054"/>
    </source>
</evidence>
<keyword evidence="3" id="KW-0963">Cytoplasm</keyword>
<feature type="compositionally biased region" description="Low complexity" evidence="7">
    <location>
        <begin position="102"/>
        <end position="115"/>
    </location>
</feature>
<evidence type="ECO:0000313" key="8">
    <source>
        <dbReference type="EMBL" id="KZZ92240.1"/>
    </source>
</evidence>
<feature type="compositionally biased region" description="Pro residues" evidence="7">
    <location>
        <begin position="293"/>
        <end position="309"/>
    </location>
</feature>
<feature type="region of interest" description="Disordered" evidence="7">
    <location>
        <begin position="1078"/>
        <end position="1205"/>
    </location>
</feature>
<feature type="coiled-coil region" evidence="6">
    <location>
        <begin position="1953"/>
        <end position="2096"/>
    </location>
</feature>
<dbReference type="InterPro" id="IPR015915">
    <property type="entry name" value="Kelch-typ_b-propeller"/>
</dbReference>
<dbReference type="InterPro" id="IPR006652">
    <property type="entry name" value="Kelch_1"/>
</dbReference>
<feature type="compositionally biased region" description="Low complexity" evidence="7">
    <location>
        <begin position="841"/>
        <end position="852"/>
    </location>
</feature>
<feature type="compositionally biased region" description="Polar residues" evidence="7">
    <location>
        <begin position="40"/>
        <end position="50"/>
    </location>
</feature>
<evidence type="ECO:0000256" key="2">
    <source>
        <dbReference type="ARBA" id="ARBA00022441"/>
    </source>
</evidence>
<feature type="compositionally biased region" description="Polar residues" evidence="7">
    <location>
        <begin position="721"/>
        <end position="734"/>
    </location>
</feature>
<feature type="compositionally biased region" description="Low complexity" evidence="7">
    <location>
        <begin position="65"/>
        <end position="80"/>
    </location>
</feature>
<feature type="compositionally biased region" description="Low complexity" evidence="7">
    <location>
        <begin position="1149"/>
        <end position="1159"/>
    </location>
</feature>
<feature type="compositionally biased region" description="Low complexity" evidence="7">
    <location>
        <begin position="948"/>
        <end position="958"/>
    </location>
</feature>
<proteinExistence type="predicted"/>
<feature type="compositionally biased region" description="Basic and acidic residues" evidence="7">
    <location>
        <begin position="18"/>
        <end position="31"/>
    </location>
</feature>
<keyword evidence="5 6" id="KW-0175">Coiled coil</keyword>
<feature type="region of interest" description="Disordered" evidence="7">
    <location>
        <begin position="1450"/>
        <end position="1481"/>
    </location>
</feature>
<dbReference type="FunFam" id="2.120.10.80:FF:000049">
    <property type="entry name" value="Cell polarity protein (Tea1)"/>
    <property type="match status" value="1"/>
</dbReference>
<dbReference type="PANTHER" id="PTHR23244">
    <property type="entry name" value="KELCH REPEAT DOMAIN"/>
    <property type="match status" value="1"/>
</dbReference>
<dbReference type="EMBL" id="AZGZ01000011">
    <property type="protein sequence ID" value="KZZ92240.1"/>
    <property type="molecule type" value="Genomic_DNA"/>
</dbReference>
<dbReference type="SMART" id="SM00612">
    <property type="entry name" value="Kelch"/>
    <property type="match status" value="2"/>
</dbReference>
<dbReference type="Proteomes" id="UP000242877">
    <property type="component" value="Unassembled WGS sequence"/>
</dbReference>
<feature type="region of interest" description="Disordered" evidence="7">
    <location>
        <begin position="1872"/>
        <end position="1897"/>
    </location>
</feature>
<feature type="compositionally biased region" description="Low complexity" evidence="7">
    <location>
        <begin position="1220"/>
        <end position="1246"/>
    </location>
</feature>
<name>A0A166NTA7_9EURO</name>
<protein>
    <submittedName>
        <fullName evidence="8">Cell polarity protein</fullName>
    </submittedName>
</protein>
<feature type="coiled-coil region" evidence="6">
    <location>
        <begin position="1504"/>
        <end position="1726"/>
    </location>
</feature>
<feature type="compositionally biased region" description="Polar residues" evidence="7">
    <location>
        <begin position="2272"/>
        <end position="2290"/>
    </location>
</feature>
<feature type="compositionally biased region" description="Polar residues" evidence="7">
    <location>
        <begin position="898"/>
        <end position="917"/>
    </location>
</feature>
<feature type="compositionally biased region" description="Polar residues" evidence="7">
    <location>
        <begin position="766"/>
        <end position="782"/>
    </location>
</feature>